<feature type="transmembrane region" description="Helical" evidence="11">
    <location>
        <begin position="183"/>
        <end position="203"/>
    </location>
</feature>
<evidence type="ECO:0000256" key="2">
    <source>
        <dbReference type="ARBA" id="ARBA00022475"/>
    </source>
</evidence>
<evidence type="ECO:0000256" key="9">
    <source>
        <dbReference type="ARBA" id="ARBA00023224"/>
    </source>
</evidence>
<evidence type="ECO:0000256" key="11">
    <source>
        <dbReference type="SAM" id="Phobius"/>
    </source>
</evidence>
<gene>
    <name evidence="12" type="primary">WBGene00117766</name>
</gene>
<dbReference type="Proteomes" id="UP000005239">
    <property type="component" value="Unassembled WGS sequence"/>
</dbReference>
<protein>
    <submittedName>
        <fullName evidence="12">Ador-1</fullName>
    </submittedName>
</protein>
<keyword evidence="7" id="KW-0675">Receptor</keyword>
<evidence type="ECO:0000256" key="7">
    <source>
        <dbReference type="ARBA" id="ARBA00023170"/>
    </source>
</evidence>
<reference evidence="13" key="1">
    <citation type="journal article" date="2008" name="Nat. Genet.">
        <title>The Pristionchus pacificus genome provides a unique perspective on nematode lifestyle and parasitism.</title>
        <authorList>
            <person name="Dieterich C."/>
            <person name="Clifton S.W."/>
            <person name="Schuster L.N."/>
            <person name="Chinwalla A."/>
            <person name="Delehaunty K."/>
            <person name="Dinkelacker I."/>
            <person name="Fulton L."/>
            <person name="Fulton R."/>
            <person name="Godfrey J."/>
            <person name="Minx P."/>
            <person name="Mitreva M."/>
            <person name="Roeseler W."/>
            <person name="Tian H."/>
            <person name="Witte H."/>
            <person name="Yang S.P."/>
            <person name="Wilson R.K."/>
            <person name="Sommer R.J."/>
        </authorList>
    </citation>
    <scope>NUCLEOTIDE SEQUENCE [LARGE SCALE GENOMIC DNA]</scope>
    <source>
        <strain evidence="13">PS312</strain>
    </source>
</reference>
<keyword evidence="2" id="KW-1003">Cell membrane</keyword>
<comment type="subcellular location">
    <subcellularLocation>
        <location evidence="1">Cell membrane</location>
        <topology evidence="1">Multi-pass membrane protein</topology>
    </subcellularLocation>
</comment>
<evidence type="ECO:0000256" key="5">
    <source>
        <dbReference type="ARBA" id="ARBA00023040"/>
    </source>
</evidence>
<evidence type="ECO:0000313" key="12">
    <source>
        <dbReference type="EnsemblMetazoa" id="PPA28212.1"/>
    </source>
</evidence>
<dbReference type="SUPFAM" id="SSF81321">
    <property type="entry name" value="Family A G protein-coupled receptor-like"/>
    <property type="match status" value="1"/>
</dbReference>
<feature type="transmembrane region" description="Helical" evidence="11">
    <location>
        <begin position="223"/>
        <end position="242"/>
    </location>
</feature>
<keyword evidence="4 11" id="KW-1133">Transmembrane helix</keyword>
<keyword evidence="5" id="KW-0297">G-protein coupled receptor</keyword>
<keyword evidence="9" id="KW-0807">Transducer</keyword>
<organism evidence="12 13">
    <name type="scientific">Pristionchus pacificus</name>
    <name type="common">Parasitic nematode worm</name>
    <dbReference type="NCBI Taxonomy" id="54126"/>
    <lineage>
        <taxon>Eukaryota</taxon>
        <taxon>Metazoa</taxon>
        <taxon>Ecdysozoa</taxon>
        <taxon>Nematoda</taxon>
        <taxon>Chromadorea</taxon>
        <taxon>Rhabditida</taxon>
        <taxon>Rhabditina</taxon>
        <taxon>Diplogasteromorpha</taxon>
        <taxon>Diplogasteroidea</taxon>
        <taxon>Neodiplogasteridae</taxon>
        <taxon>Pristionchus</taxon>
    </lineage>
</organism>
<keyword evidence="8" id="KW-0325">Glycoprotein</keyword>
<feature type="transmembrane region" description="Helical" evidence="11">
    <location>
        <begin position="129"/>
        <end position="153"/>
    </location>
</feature>
<keyword evidence="3 11" id="KW-0812">Transmembrane</keyword>
<dbReference type="Pfam" id="PF00001">
    <property type="entry name" value="7tm_1"/>
    <property type="match status" value="1"/>
</dbReference>
<dbReference type="Gene3D" id="1.20.1070.10">
    <property type="entry name" value="Rhodopsin 7-helix transmembrane proteins"/>
    <property type="match status" value="1"/>
</dbReference>
<dbReference type="InterPro" id="IPR000276">
    <property type="entry name" value="GPCR_Rhodpsn"/>
</dbReference>
<reference evidence="12" key="2">
    <citation type="submission" date="2022-06" db="UniProtKB">
        <authorList>
            <consortium name="EnsemblMetazoa"/>
        </authorList>
    </citation>
    <scope>IDENTIFICATION</scope>
    <source>
        <strain evidence="12">PS312</strain>
    </source>
</reference>
<dbReference type="EnsemblMetazoa" id="PPA28212.1">
    <property type="protein sequence ID" value="PPA28212.1"/>
    <property type="gene ID" value="WBGene00117766"/>
</dbReference>
<feature type="compositionally biased region" description="Polar residues" evidence="10">
    <location>
        <begin position="294"/>
        <end position="315"/>
    </location>
</feature>
<dbReference type="PANTHER" id="PTHR24246:SF27">
    <property type="entry name" value="ADENOSINE RECEPTOR, ISOFORM A"/>
    <property type="match status" value="1"/>
</dbReference>
<dbReference type="PANTHER" id="PTHR24246">
    <property type="entry name" value="OLFACTORY RECEPTOR AND ADENOSINE RECEPTOR"/>
    <property type="match status" value="1"/>
</dbReference>
<feature type="transmembrane region" description="Helical" evidence="11">
    <location>
        <begin position="37"/>
        <end position="59"/>
    </location>
</feature>
<name>A0A2A6B5W0_PRIPA</name>
<accession>A0A2A6B5W0</accession>
<dbReference type="PRINTS" id="PR00237">
    <property type="entry name" value="GPCRRHODOPSN"/>
</dbReference>
<evidence type="ECO:0000256" key="6">
    <source>
        <dbReference type="ARBA" id="ARBA00023136"/>
    </source>
</evidence>
<dbReference type="OrthoDB" id="9445642at2759"/>
<evidence type="ECO:0000313" key="13">
    <source>
        <dbReference type="Proteomes" id="UP000005239"/>
    </source>
</evidence>
<feature type="transmembrane region" description="Helical" evidence="11">
    <location>
        <begin position="79"/>
        <end position="99"/>
    </location>
</feature>
<keyword evidence="13" id="KW-1185">Reference proteome</keyword>
<dbReference type="InterPro" id="IPR017452">
    <property type="entry name" value="GPCR_Rhodpsn_7TM"/>
</dbReference>
<proteinExistence type="predicted"/>
<evidence type="ECO:0000256" key="4">
    <source>
        <dbReference type="ARBA" id="ARBA00022989"/>
    </source>
</evidence>
<dbReference type="GO" id="GO:0005886">
    <property type="term" value="C:plasma membrane"/>
    <property type="evidence" value="ECO:0000318"/>
    <property type="project" value="GO_Central"/>
</dbReference>
<sequence length="367" mass="41449">MQVTSFSLLRHNYSEFTLRLKGGKVLTQQPRDFSSCLFVHLILCILCTISTFHMLAIALDKYITICRANAFMKSRRSRAVLLIGIAWIAGSLIGALPMFDAFGFKTSRISNYIQKGSVCQFTHIMDYRFLVYVIFFATILAPSAVIIFCYIAIHQRIRTEEMQVKCFLGQNERERRMNGRRKLIRILLILVSTYAICWYPLYIMNTMAFYLPVNLHPSPGMQLCAVVLSHLSCAINPVIYAYGMPGFKKVLRPLHPRFLATSVLASLSHFQHASLRVHHTLKDIILPSPHSHQDTTSGCGPTPVHRSSAQRSRTASYGAAPETETVATRHFGNTLRAPSFHGELNERVRAPLLHSKSVDIQDVNCGF</sequence>
<feature type="region of interest" description="Disordered" evidence="10">
    <location>
        <begin position="290"/>
        <end position="323"/>
    </location>
</feature>
<evidence type="ECO:0000256" key="10">
    <source>
        <dbReference type="SAM" id="MobiDB-lite"/>
    </source>
</evidence>
<evidence type="ECO:0000256" key="1">
    <source>
        <dbReference type="ARBA" id="ARBA00004651"/>
    </source>
</evidence>
<evidence type="ECO:0000256" key="3">
    <source>
        <dbReference type="ARBA" id="ARBA00022692"/>
    </source>
</evidence>
<dbReference type="PROSITE" id="PS50262">
    <property type="entry name" value="G_PROTEIN_RECEP_F1_2"/>
    <property type="match status" value="1"/>
</dbReference>
<accession>A0A8R1UHA8</accession>
<dbReference type="AlphaFoldDB" id="A0A2A6B5W0"/>
<dbReference type="GO" id="GO:0007186">
    <property type="term" value="P:G protein-coupled receptor signaling pathway"/>
    <property type="evidence" value="ECO:0000318"/>
    <property type="project" value="GO_Central"/>
</dbReference>
<keyword evidence="6 11" id="KW-0472">Membrane</keyword>
<evidence type="ECO:0000256" key="8">
    <source>
        <dbReference type="ARBA" id="ARBA00023180"/>
    </source>
</evidence>
<dbReference type="GO" id="GO:0001609">
    <property type="term" value="F:G protein-coupled adenosine receptor activity"/>
    <property type="evidence" value="ECO:0000318"/>
    <property type="project" value="GO_Central"/>
</dbReference>